<sequence>MAKHVFLSFVEEDLDLVWMFRGQARNKNLSLAFDDYSVKTPYNSTDAAYIKGQIRPLIRAASITVCLIGTATHMSSWVDWEIEYAAEQGKRLAGIRLHSSRKGERVPAALTRNRAMILNWDIDEIVRWIG</sequence>
<dbReference type="EMBL" id="CP157762">
    <property type="protein sequence ID" value="XBP94085.1"/>
    <property type="molecule type" value="Genomic_DNA"/>
</dbReference>
<reference evidence="3" key="2">
    <citation type="submission" date="2024-06" db="EMBL/GenBank/DDBJ databases">
        <title>Micromonospora mangrovi CCTCC AA 2012012 genome sequences.</title>
        <authorList>
            <person name="Gao J."/>
        </authorList>
    </citation>
    <scope>NUCLEOTIDE SEQUENCE</scope>
    <source>
        <strain evidence="3">CCTCC AA 2012012</strain>
    </source>
</reference>
<accession>A0AAU8HFX1</accession>
<dbReference type="RefSeq" id="WP_350933785.1">
    <property type="nucleotide sequence ID" value="NZ_CP157762.1"/>
</dbReference>
<dbReference type="InterPro" id="IPR036490">
    <property type="entry name" value="ThsB_TIR-like_sf"/>
</dbReference>
<proteinExistence type="predicted"/>
<dbReference type="InterPro" id="IPR015032">
    <property type="entry name" value="ThsB__TIR-like_domain"/>
</dbReference>
<reference evidence="2" key="1">
    <citation type="submission" date="2024-01" db="EMBL/GenBank/DDBJ databases">
        <title>The genome sequence of Micromonospora mangrovi CCTCC AA 2012012.</title>
        <authorList>
            <person name="Gao J."/>
        </authorList>
    </citation>
    <scope>NUCLEOTIDE SEQUENCE</scope>
    <source>
        <strain evidence="2">CCTCC AA 2012012</strain>
    </source>
</reference>
<feature type="domain" description="Thoeris protein ThsB TIR-like" evidence="1">
    <location>
        <begin position="6"/>
        <end position="101"/>
    </location>
</feature>
<dbReference type="SUPFAM" id="SSF52206">
    <property type="entry name" value="Hypothetical protein MTH538"/>
    <property type="match status" value="1"/>
</dbReference>
<evidence type="ECO:0000313" key="3">
    <source>
        <dbReference type="EMBL" id="XCH74784.1"/>
    </source>
</evidence>
<organism evidence="3">
    <name type="scientific">Micromonospora sp. CCTCC AA 2012012</name>
    <dbReference type="NCBI Taxonomy" id="3111921"/>
    <lineage>
        <taxon>Bacteria</taxon>
        <taxon>Bacillati</taxon>
        <taxon>Actinomycetota</taxon>
        <taxon>Actinomycetes</taxon>
        <taxon>Micromonosporales</taxon>
        <taxon>Micromonosporaceae</taxon>
        <taxon>Micromonospora</taxon>
    </lineage>
</organism>
<dbReference type="EMBL" id="CP159342">
    <property type="protein sequence ID" value="XCH74784.1"/>
    <property type="molecule type" value="Genomic_DNA"/>
</dbReference>
<dbReference type="Gene3D" id="3.40.50.9200">
    <property type="entry name" value="Hypothetical protein MTH538"/>
    <property type="match status" value="1"/>
</dbReference>
<name>A0AAU8HFX1_9ACTN</name>
<dbReference type="Pfam" id="PF08937">
    <property type="entry name" value="ThsB_TIR"/>
    <property type="match status" value="1"/>
</dbReference>
<protein>
    <submittedName>
        <fullName evidence="3">TIR domain-containing protein</fullName>
    </submittedName>
</protein>
<evidence type="ECO:0000313" key="2">
    <source>
        <dbReference type="EMBL" id="XBP94085.1"/>
    </source>
</evidence>
<evidence type="ECO:0000259" key="1">
    <source>
        <dbReference type="Pfam" id="PF08937"/>
    </source>
</evidence>
<gene>
    <name evidence="3" type="ORF">ABUL08_01340</name>
    <name evidence="2" type="ORF">VK199_01335</name>
</gene>
<dbReference type="AlphaFoldDB" id="A0AAU8HFX1"/>